<accession>A0A2P4R027</accession>
<keyword evidence="1" id="KW-1133">Transmembrane helix</keyword>
<feature type="non-terminal residue" evidence="2">
    <location>
        <position position="64"/>
    </location>
</feature>
<keyword evidence="1" id="KW-0812">Transmembrane</keyword>
<feature type="non-terminal residue" evidence="2">
    <location>
        <position position="1"/>
    </location>
</feature>
<evidence type="ECO:0000313" key="2">
    <source>
        <dbReference type="EMBL" id="POG83178.1"/>
    </source>
</evidence>
<evidence type="ECO:0000256" key="1">
    <source>
        <dbReference type="SAM" id="Phobius"/>
    </source>
</evidence>
<sequence length="64" mass="7593">WRDITSLYFYTKLSLFSLLTFYFKKNLRPLSLKAPLLYFNLVFSFNNVGFLAQLAHATFIFFIA</sequence>
<keyword evidence="3" id="KW-1185">Reference proteome</keyword>
<feature type="transmembrane region" description="Helical" evidence="1">
    <location>
        <begin position="36"/>
        <end position="63"/>
    </location>
</feature>
<reference evidence="2 3" key="2">
    <citation type="journal article" date="2018" name="New Phytol.">
        <title>High intraspecific genome diversity in the model arbuscular mycorrhizal symbiont Rhizophagus irregularis.</title>
        <authorList>
            <person name="Chen E.C.H."/>
            <person name="Morin E."/>
            <person name="Beaudet D."/>
            <person name="Noel J."/>
            <person name="Yildirir G."/>
            <person name="Ndikumana S."/>
            <person name="Charron P."/>
            <person name="St-Onge C."/>
            <person name="Giorgi J."/>
            <person name="Kruger M."/>
            <person name="Marton T."/>
            <person name="Ropars J."/>
            <person name="Grigoriev I.V."/>
            <person name="Hainaut M."/>
            <person name="Henrissat B."/>
            <person name="Roux C."/>
            <person name="Martin F."/>
            <person name="Corradi N."/>
        </authorList>
    </citation>
    <scope>NUCLEOTIDE SEQUENCE [LARGE SCALE GENOMIC DNA]</scope>
    <source>
        <strain evidence="2 3">DAOM 197198</strain>
    </source>
</reference>
<dbReference type="AlphaFoldDB" id="A0A2P4R027"/>
<organism evidence="2 3">
    <name type="scientific">Rhizophagus irregularis (strain DAOM 181602 / DAOM 197198 / MUCL 43194)</name>
    <name type="common">Arbuscular mycorrhizal fungus</name>
    <name type="synonym">Glomus intraradices</name>
    <dbReference type="NCBI Taxonomy" id="747089"/>
    <lineage>
        <taxon>Eukaryota</taxon>
        <taxon>Fungi</taxon>
        <taxon>Fungi incertae sedis</taxon>
        <taxon>Mucoromycota</taxon>
        <taxon>Glomeromycotina</taxon>
        <taxon>Glomeromycetes</taxon>
        <taxon>Glomerales</taxon>
        <taxon>Glomeraceae</taxon>
        <taxon>Rhizophagus</taxon>
    </lineage>
</organism>
<protein>
    <submittedName>
        <fullName evidence="2">Uncharacterized protein</fullName>
    </submittedName>
</protein>
<dbReference type="EMBL" id="AUPC02000001">
    <property type="protein sequence ID" value="POG83178.1"/>
    <property type="molecule type" value="Genomic_DNA"/>
</dbReference>
<name>A0A2P4R027_RHIID</name>
<proteinExistence type="predicted"/>
<comment type="caution">
    <text evidence="2">The sequence shown here is derived from an EMBL/GenBank/DDBJ whole genome shotgun (WGS) entry which is preliminary data.</text>
</comment>
<evidence type="ECO:0000313" key="3">
    <source>
        <dbReference type="Proteomes" id="UP000018888"/>
    </source>
</evidence>
<feature type="transmembrane region" description="Helical" evidence="1">
    <location>
        <begin position="6"/>
        <end position="24"/>
    </location>
</feature>
<reference evidence="2 3" key="1">
    <citation type="journal article" date="2013" name="Proc. Natl. Acad. Sci. U.S.A.">
        <title>Genome of an arbuscular mycorrhizal fungus provides insight into the oldest plant symbiosis.</title>
        <authorList>
            <person name="Tisserant E."/>
            <person name="Malbreil M."/>
            <person name="Kuo A."/>
            <person name="Kohler A."/>
            <person name="Symeonidi A."/>
            <person name="Balestrini R."/>
            <person name="Charron P."/>
            <person name="Duensing N."/>
            <person name="Frei Dit Frey N."/>
            <person name="Gianinazzi-Pearson V."/>
            <person name="Gilbert L.B."/>
            <person name="Handa Y."/>
            <person name="Herr J.R."/>
            <person name="Hijri M."/>
            <person name="Koul R."/>
            <person name="Kawaguchi M."/>
            <person name="Krajinski F."/>
            <person name="Lammers P.J."/>
            <person name="Masclaux F.G."/>
            <person name="Murat C."/>
            <person name="Morin E."/>
            <person name="Ndikumana S."/>
            <person name="Pagni M."/>
            <person name="Petitpierre D."/>
            <person name="Requena N."/>
            <person name="Rosikiewicz P."/>
            <person name="Riley R."/>
            <person name="Saito K."/>
            <person name="San Clemente H."/>
            <person name="Shapiro H."/>
            <person name="van Tuinen D."/>
            <person name="Becard G."/>
            <person name="Bonfante P."/>
            <person name="Paszkowski U."/>
            <person name="Shachar-Hill Y.Y."/>
            <person name="Tuskan G.A."/>
            <person name="Young P.W."/>
            <person name="Sanders I.R."/>
            <person name="Henrissat B."/>
            <person name="Rensing S.A."/>
            <person name="Grigoriev I.V."/>
            <person name="Corradi N."/>
            <person name="Roux C."/>
            <person name="Martin F."/>
        </authorList>
    </citation>
    <scope>NUCLEOTIDE SEQUENCE [LARGE SCALE GENOMIC DNA]</scope>
    <source>
        <strain evidence="2 3">DAOM 197198</strain>
    </source>
</reference>
<gene>
    <name evidence="2" type="ORF">GLOIN_2v1866787</name>
</gene>
<dbReference type="Proteomes" id="UP000018888">
    <property type="component" value="Unassembled WGS sequence"/>
</dbReference>
<keyword evidence="1" id="KW-0472">Membrane</keyword>